<name>X1U7M6_9ZZZZ</name>
<dbReference type="Gene3D" id="3.40.50.720">
    <property type="entry name" value="NAD(P)-binding Rossmann-like Domain"/>
    <property type="match status" value="1"/>
</dbReference>
<feature type="non-terminal residue" evidence="1">
    <location>
        <position position="120"/>
    </location>
</feature>
<dbReference type="SUPFAM" id="SSF51735">
    <property type="entry name" value="NAD(P)-binding Rossmann-fold domains"/>
    <property type="match status" value="1"/>
</dbReference>
<dbReference type="InterPro" id="IPR036291">
    <property type="entry name" value="NAD(P)-bd_dom_sf"/>
</dbReference>
<accession>X1U7M6</accession>
<dbReference type="EMBL" id="BARW01022674">
    <property type="protein sequence ID" value="GAI88329.1"/>
    <property type="molecule type" value="Genomic_DNA"/>
</dbReference>
<dbReference type="AlphaFoldDB" id="X1U7M6"/>
<sequence>MSLPLLTRKKPSLEVKILAIGAGGLQRALTHEYVHDLIKMGKYKGGIFIGQPRHSSKAQTLNQQGGLYHVVTFKVGGITGIKLIESVVGASALSTREGKEQFLEQVKNDLDLILVRVTEA</sequence>
<reference evidence="1" key="1">
    <citation type="journal article" date="2014" name="Front. Microbiol.">
        <title>High frequency of phylogenetically diverse reductive dehalogenase-homologous genes in deep subseafloor sedimentary metagenomes.</title>
        <authorList>
            <person name="Kawai M."/>
            <person name="Futagami T."/>
            <person name="Toyoda A."/>
            <person name="Takaki Y."/>
            <person name="Nishi S."/>
            <person name="Hori S."/>
            <person name="Arai W."/>
            <person name="Tsubouchi T."/>
            <person name="Morono Y."/>
            <person name="Uchiyama I."/>
            <person name="Ito T."/>
            <person name="Fujiyama A."/>
            <person name="Inagaki F."/>
            <person name="Takami H."/>
        </authorList>
    </citation>
    <scope>NUCLEOTIDE SEQUENCE</scope>
    <source>
        <strain evidence="1">Expedition CK06-06</strain>
    </source>
</reference>
<gene>
    <name evidence="1" type="ORF">S12H4_37771</name>
</gene>
<organism evidence="1">
    <name type="scientific">marine sediment metagenome</name>
    <dbReference type="NCBI Taxonomy" id="412755"/>
    <lineage>
        <taxon>unclassified sequences</taxon>
        <taxon>metagenomes</taxon>
        <taxon>ecological metagenomes</taxon>
    </lineage>
</organism>
<protein>
    <submittedName>
        <fullName evidence="1">Uncharacterized protein</fullName>
    </submittedName>
</protein>
<comment type="caution">
    <text evidence="1">The sequence shown here is derived from an EMBL/GenBank/DDBJ whole genome shotgun (WGS) entry which is preliminary data.</text>
</comment>
<evidence type="ECO:0000313" key="1">
    <source>
        <dbReference type="EMBL" id="GAI88329.1"/>
    </source>
</evidence>
<proteinExistence type="predicted"/>